<keyword evidence="2 4" id="KW-0547">Nucleotide-binding</keyword>
<dbReference type="Pfam" id="PF02786">
    <property type="entry name" value="CPSase_L_D2"/>
    <property type="match status" value="1"/>
</dbReference>
<comment type="caution">
    <text evidence="6">The sequence shown here is derived from an EMBL/GenBank/DDBJ whole genome shotgun (WGS) entry which is preliminary data.</text>
</comment>
<accession>A0ABT7IWE3</accession>
<proteinExistence type="predicted"/>
<keyword evidence="1" id="KW-0436">Ligase</keyword>
<sequence length="413" mass="43971">MPQPIVLLGLGASAASGEFALTQIASAQPVVLADTATPAWARPHLDHHLHVDPADGPTTIAAVKAFASAHPLHGILTYTRDHLVTAAQIAEDLNRPTTPAGTLALCTDRTATRETLAQHRVPHPVWDEARNAETATHRADAIGYPVIIRARTGSAVSGLACDRSEVPGVCDRMNRHTGPQHPHRAAAFLLEEHLDGPQVAAETVVLEGGDVRTVAITRTTVGPGPARQAVRHCVFAHDSLLHNRILRQTVARTVDALGITLGVLHIEMTLTTRGPHITDVTPHLPDDLIPLLVERATGINLPQVAADLALGRHPNLVPTRQRAAAVHFAYSPNSGRLRRLALTARDVHPLVDRAAITQEPGRHVEAAACATTQDRLAHWVVAAETAIDCHTLLDQVTHSLDADIVPASDAPAA</sequence>
<evidence type="ECO:0000313" key="6">
    <source>
        <dbReference type="EMBL" id="MDL2076394.1"/>
    </source>
</evidence>
<dbReference type="InterPro" id="IPR005479">
    <property type="entry name" value="CPAse_ATP-bd"/>
</dbReference>
<evidence type="ECO:0000313" key="7">
    <source>
        <dbReference type="Proteomes" id="UP001241926"/>
    </source>
</evidence>
<reference evidence="6 7" key="1">
    <citation type="submission" date="2023-05" db="EMBL/GenBank/DDBJ databases">
        <title>Streptomyces fuscus sp. nov., a brown-black pigment producing actinomyces isolated from dry sand of Sea duck farm.</title>
        <authorList>
            <person name="Xie J."/>
            <person name="Shen N."/>
        </authorList>
    </citation>
    <scope>NUCLEOTIDE SEQUENCE [LARGE SCALE GENOMIC DNA]</scope>
    <source>
        <strain evidence="6 7">GXMU-J15</strain>
    </source>
</reference>
<dbReference type="Proteomes" id="UP001241926">
    <property type="component" value="Unassembled WGS sequence"/>
</dbReference>
<dbReference type="EMBL" id="JASJUS010000005">
    <property type="protein sequence ID" value="MDL2076394.1"/>
    <property type="molecule type" value="Genomic_DNA"/>
</dbReference>
<feature type="domain" description="ATP-grasp" evidence="5">
    <location>
        <begin position="113"/>
        <end position="310"/>
    </location>
</feature>
<protein>
    <recommendedName>
        <fullName evidence="5">ATP-grasp domain-containing protein</fullName>
    </recommendedName>
</protein>
<dbReference type="SUPFAM" id="SSF56059">
    <property type="entry name" value="Glutathione synthetase ATP-binding domain-like"/>
    <property type="match status" value="1"/>
</dbReference>
<evidence type="ECO:0000256" key="2">
    <source>
        <dbReference type="ARBA" id="ARBA00022741"/>
    </source>
</evidence>
<dbReference type="PROSITE" id="PS50975">
    <property type="entry name" value="ATP_GRASP"/>
    <property type="match status" value="1"/>
</dbReference>
<dbReference type="PANTHER" id="PTHR43585:SF2">
    <property type="entry name" value="ATP-GRASP ENZYME FSQD"/>
    <property type="match status" value="1"/>
</dbReference>
<evidence type="ECO:0000256" key="4">
    <source>
        <dbReference type="PROSITE-ProRule" id="PRU00409"/>
    </source>
</evidence>
<name>A0ABT7IWE3_9ACTN</name>
<keyword evidence="3 4" id="KW-0067">ATP-binding</keyword>
<dbReference type="Gene3D" id="3.30.470.20">
    <property type="entry name" value="ATP-grasp fold, B domain"/>
    <property type="match status" value="1"/>
</dbReference>
<evidence type="ECO:0000256" key="1">
    <source>
        <dbReference type="ARBA" id="ARBA00022598"/>
    </source>
</evidence>
<dbReference type="InterPro" id="IPR052032">
    <property type="entry name" value="ATP-dep_AA_Ligase"/>
</dbReference>
<evidence type="ECO:0000256" key="3">
    <source>
        <dbReference type="ARBA" id="ARBA00022840"/>
    </source>
</evidence>
<evidence type="ECO:0000259" key="5">
    <source>
        <dbReference type="PROSITE" id="PS50975"/>
    </source>
</evidence>
<dbReference type="PANTHER" id="PTHR43585">
    <property type="entry name" value="FUMIPYRROLE BIOSYNTHESIS PROTEIN C"/>
    <property type="match status" value="1"/>
</dbReference>
<keyword evidence="7" id="KW-1185">Reference proteome</keyword>
<organism evidence="6 7">
    <name type="scientific">Streptomyces fuscus</name>
    <dbReference type="NCBI Taxonomy" id="3048495"/>
    <lineage>
        <taxon>Bacteria</taxon>
        <taxon>Bacillati</taxon>
        <taxon>Actinomycetota</taxon>
        <taxon>Actinomycetes</taxon>
        <taxon>Kitasatosporales</taxon>
        <taxon>Streptomycetaceae</taxon>
        <taxon>Streptomyces</taxon>
    </lineage>
</organism>
<dbReference type="Gene3D" id="3.40.50.20">
    <property type="match status" value="1"/>
</dbReference>
<dbReference type="RefSeq" id="WP_285431481.1">
    <property type="nucleotide sequence ID" value="NZ_JASJUS010000005.1"/>
</dbReference>
<dbReference type="InterPro" id="IPR011761">
    <property type="entry name" value="ATP-grasp"/>
</dbReference>
<gene>
    <name evidence="6" type="ORF">QNN03_08075</name>
</gene>